<dbReference type="PANTHER" id="PTHR31071:SF7">
    <property type="entry name" value="OS04G0382800 PROTEIN"/>
    <property type="match status" value="1"/>
</dbReference>
<dbReference type="PANTHER" id="PTHR31071">
    <property type="entry name" value="GB|AAF24581.1"/>
    <property type="match status" value="1"/>
</dbReference>
<feature type="compositionally biased region" description="Basic and acidic residues" evidence="1">
    <location>
        <begin position="407"/>
        <end position="417"/>
    </location>
</feature>
<dbReference type="OrthoDB" id="691984at2759"/>
<evidence type="ECO:0000313" key="2">
    <source>
        <dbReference type="EMBL" id="OMO68452.1"/>
    </source>
</evidence>
<proteinExistence type="predicted"/>
<feature type="region of interest" description="Disordered" evidence="1">
    <location>
        <begin position="371"/>
        <end position="423"/>
    </location>
</feature>
<feature type="compositionally biased region" description="Low complexity" evidence="1">
    <location>
        <begin position="83"/>
        <end position="105"/>
    </location>
</feature>
<dbReference type="InterPro" id="IPR043424">
    <property type="entry name" value="BLT-like"/>
</dbReference>
<evidence type="ECO:0000256" key="1">
    <source>
        <dbReference type="SAM" id="MobiDB-lite"/>
    </source>
</evidence>
<feature type="compositionally biased region" description="Low complexity" evidence="1">
    <location>
        <begin position="147"/>
        <end position="162"/>
    </location>
</feature>
<evidence type="ECO:0000313" key="3">
    <source>
        <dbReference type="Proteomes" id="UP000187203"/>
    </source>
</evidence>
<feature type="compositionally biased region" description="Basic and acidic residues" evidence="1">
    <location>
        <begin position="123"/>
        <end position="142"/>
    </location>
</feature>
<protein>
    <submittedName>
        <fullName evidence="2">Uncharacterized protein</fullName>
    </submittedName>
</protein>
<dbReference type="STRING" id="93759.A0A1R3HDP3"/>
<feature type="region of interest" description="Disordered" evidence="1">
    <location>
        <begin position="279"/>
        <end position="308"/>
    </location>
</feature>
<accession>A0A1R3HDP3</accession>
<name>A0A1R3HDP3_9ROSI</name>
<feature type="region of interest" description="Disordered" evidence="1">
    <location>
        <begin position="79"/>
        <end position="105"/>
    </location>
</feature>
<feature type="compositionally biased region" description="Low complexity" evidence="1">
    <location>
        <begin position="296"/>
        <end position="308"/>
    </location>
</feature>
<dbReference type="AlphaFoldDB" id="A0A1R3HDP3"/>
<comment type="caution">
    <text evidence="2">The sequence shown here is derived from an EMBL/GenBank/DDBJ whole genome shotgun (WGS) entry which is preliminary data.</text>
</comment>
<sequence>MPRQSLGNIDMENLLPGKIRKRGCSSSASSSSSVIQNYRFKRAILVGSKRGGSSTPVPTWKLMMRSPSTGSVLRAMESPKYAGSQSGSKVKGQGQGQGQPQQPVSARKLAATLWEMNEIPSPRIKEVNEERRSRKEGRERGVARSVHSGSLPPHLSDPSHSPVSERVQMKLSEAKYHLEEKNAAVDKLRSQLETFLGAKRVKDKGRNSLNEPNPNSAEIAAYLNRAHFGSHSVEENEEDGEVEDAVECEEDSADSDLHSIELNMDNNNKNYKWAYAPGSARDSRDPLISEEEITGRKSTSSRLARRSTSLQRSISDGVDWGMQNERLQNSGDDLEWSRFAELEKQGETKGYGDEMHGYKAVKGLREHLLSGSRTGRVYASPTRSSRDPGNVAQERPPLVPGSVMKSRLSESRVDAHNARKSRW</sequence>
<dbReference type="Proteomes" id="UP000187203">
    <property type="component" value="Unassembled WGS sequence"/>
</dbReference>
<feature type="region of interest" description="Disordered" evidence="1">
    <location>
        <begin position="1"/>
        <end position="33"/>
    </location>
</feature>
<keyword evidence="3" id="KW-1185">Reference proteome</keyword>
<gene>
    <name evidence="2" type="ORF">COLO4_29658</name>
</gene>
<reference evidence="3" key="1">
    <citation type="submission" date="2013-09" db="EMBL/GenBank/DDBJ databases">
        <title>Corchorus olitorius genome sequencing.</title>
        <authorList>
            <person name="Alam M."/>
            <person name="Haque M.S."/>
            <person name="Islam M.S."/>
            <person name="Emdad E.M."/>
            <person name="Islam M.M."/>
            <person name="Ahmed B."/>
            <person name="Halim A."/>
            <person name="Hossen Q.M.M."/>
            <person name="Hossain M.Z."/>
            <person name="Ahmed R."/>
            <person name="Khan M.M."/>
            <person name="Islam R."/>
            <person name="Rashid M.M."/>
            <person name="Khan S.A."/>
            <person name="Rahman M.S."/>
            <person name="Alam M."/>
            <person name="Yahiya A.S."/>
            <person name="Khan M.S."/>
            <person name="Azam M.S."/>
            <person name="Haque T."/>
            <person name="Lashkar M.Z.H."/>
            <person name="Akhand A.I."/>
            <person name="Morshed G."/>
            <person name="Roy S."/>
            <person name="Uddin K.S."/>
            <person name="Rabeya T."/>
            <person name="Hossain A.S."/>
            <person name="Chowdhury A."/>
            <person name="Snigdha A.R."/>
            <person name="Mortoza M.S."/>
            <person name="Matin S.A."/>
            <person name="Hoque S.M.E."/>
            <person name="Islam M.K."/>
            <person name="Roy D.K."/>
            <person name="Haider R."/>
            <person name="Moosa M.M."/>
            <person name="Elias S.M."/>
            <person name="Hasan A.M."/>
            <person name="Jahan S."/>
            <person name="Shafiuddin M."/>
            <person name="Mahmood N."/>
            <person name="Shommy N.S."/>
        </authorList>
    </citation>
    <scope>NUCLEOTIDE SEQUENCE [LARGE SCALE GENOMIC DNA]</scope>
    <source>
        <strain evidence="3">cv. O-4</strain>
    </source>
</reference>
<feature type="region of interest" description="Disordered" evidence="1">
    <location>
        <begin position="122"/>
        <end position="162"/>
    </location>
</feature>
<organism evidence="2 3">
    <name type="scientific">Corchorus olitorius</name>
    <dbReference type="NCBI Taxonomy" id="93759"/>
    <lineage>
        <taxon>Eukaryota</taxon>
        <taxon>Viridiplantae</taxon>
        <taxon>Streptophyta</taxon>
        <taxon>Embryophyta</taxon>
        <taxon>Tracheophyta</taxon>
        <taxon>Spermatophyta</taxon>
        <taxon>Magnoliopsida</taxon>
        <taxon>eudicotyledons</taxon>
        <taxon>Gunneridae</taxon>
        <taxon>Pentapetalae</taxon>
        <taxon>rosids</taxon>
        <taxon>malvids</taxon>
        <taxon>Malvales</taxon>
        <taxon>Malvaceae</taxon>
        <taxon>Grewioideae</taxon>
        <taxon>Apeibeae</taxon>
        <taxon>Corchorus</taxon>
    </lineage>
</organism>
<dbReference type="EMBL" id="AWUE01020389">
    <property type="protein sequence ID" value="OMO68452.1"/>
    <property type="molecule type" value="Genomic_DNA"/>
</dbReference>